<dbReference type="CDD" id="cd00983">
    <property type="entry name" value="RecA"/>
    <property type="match status" value="1"/>
</dbReference>
<name>A0A560DXI6_9BRAD</name>
<dbReference type="HAMAP" id="MF_00268">
    <property type="entry name" value="RecA"/>
    <property type="match status" value="1"/>
</dbReference>
<dbReference type="GO" id="GO:0003697">
    <property type="term" value="F:single-stranded DNA binding"/>
    <property type="evidence" value="ECO:0007669"/>
    <property type="project" value="UniProtKB-UniRule"/>
</dbReference>
<keyword evidence="8 10" id="KW-0234">DNA repair</keyword>
<dbReference type="Gene3D" id="3.40.50.300">
    <property type="entry name" value="P-loop containing nucleotide triphosphate hydrolases"/>
    <property type="match status" value="1"/>
</dbReference>
<evidence type="ECO:0000256" key="4">
    <source>
        <dbReference type="ARBA" id="ARBA00022763"/>
    </source>
</evidence>
<dbReference type="SMART" id="SM00382">
    <property type="entry name" value="AAA"/>
    <property type="match status" value="1"/>
</dbReference>
<dbReference type="PROSITE" id="PS50162">
    <property type="entry name" value="RECA_2"/>
    <property type="match status" value="1"/>
</dbReference>
<accession>A0A560DXI6</accession>
<comment type="caution">
    <text evidence="16">The sequence shown here is derived from an EMBL/GenBank/DDBJ whole genome shotgun (WGS) entry which is preliminary data.</text>
</comment>
<dbReference type="SUPFAM" id="SSF54752">
    <property type="entry name" value="RecA protein, C-terminal domain"/>
    <property type="match status" value="1"/>
</dbReference>
<keyword evidence="10" id="KW-0963">Cytoplasm</keyword>
<evidence type="ECO:0000256" key="8">
    <source>
        <dbReference type="ARBA" id="ARBA00023204"/>
    </source>
</evidence>
<evidence type="ECO:0000256" key="2">
    <source>
        <dbReference type="ARBA" id="ARBA00015553"/>
    </source>
</evidence>
<dbReference type="Pfam" id="PF00154">
    <property type="entry name" value="RecA_N"/>
    <property type="match status" value="1"/>
</dbReference>
<dbReference type="EMBL" id="VITK01000003">
    <property type="protein sequence ID" value="TWB01777.1"/>
    <property type="molecule type" value="Genomic_DNA"/>
</dbReference>
<comment type="subcellular location">
    <subcellularLocation>
        <location evidence="10">Cytoplasm</location>
    </subcellularLocation>
</comment>
<feature type="compositionally biased region" description="Acidic residues" evidence="13">
    <location>
        <begin position="352"/>
        <end position="362"/>
    </location>
</feature>
<organism evidence="16 17">
    <name type="scientific">Bradyrhizobium stylosanthis</name>
    <dbReference type="NCBI Taxonomy" id="1803665"/>
    <lineage>
        <taxon>Bacteria</taxon>
        <taxon>Pseudomonadati</taxon>
        <taxon>Pseudomonadota</taxon>
        <taxon>Alphaproteobacteria</taxon>
        <taxon>Hyphomicrobiales</taxon>
        <taxon>Nitrobacteraceae</taxon>
        <taxon>Bradyrhizobium</taxon>
    </lineage>
</organism>
<evidence type="ECO:0000313" key="17">
    <source>
        <dbReference type="Proteomes" id="UP000319949"/>
    </source>
</evidence>
<comment type="similarity">
    <text evidence="1 10 12">Belongs to the RecA family.</text>
</comment>
<dbReference type="InterPro" id="IPR027417">
    <property type="entry name" value="P-loop_NTPase"/>
</dbReference>
<dbReference type="GO" id="GO:0006310">
    <property type="term" value="P:DNA recombination"/>
    <property type="evidence" value="ECO:0007669"/>
    <property type="project" value="UniProtKB-UniRule"/>
</dbReference>
<sequence length="362" mass="38527">MSATALRIVEGSSMDKSKALAAALSQIERQFGKGSVMKLGKSDRSMDIEAVSSGSLGLDIALGIGGLPKGRIVEIYGPESSGKTTLALHTVAEAQKKGGICAFIDAEHALDPVYARKLGVNIDELLISQPDTGEQALEICDTLVRSGAVDVLVVDSVAALVPKAELEGEMGDALPGLQARLMSQALRKLTASINKSNTMVIFINQIRMKIGVMYGSPETTTGGNALKFYASVRLDIRRIGAIKERDEVVGNTTRVKVVKNKLAPPFKQVEFDIMYGEGVSKMGEILDLGVKAGIVEKSGAWFSYDSQRLGQGRENSKAFLKANPDITAKIETSIRQNSGLISEQILAGTPESDADGEEPGEE</sequence>
<dbReference type="GO" id="GO:0140664">
    <property type="term" value="F:ATP-dependent DNA damage sensor activity"/>
    <property type="evidence" value="ECO:0007669"/>
    <property type="project" value="InterPro"/>
</dbReference>
<gene>
    <name evidence="10" type="primary">recA</name>
    <name evidence="16" type="ORF">FBZ96_103558</name>
</gene>
<evidence type="ECO:0000256" key="7">
    <source>
        <dbReference type="ARBA" id="ARBA00023172"/>
    </source>
</evidence>
<dbReference type="STRING" id="1803665.GCA_001641335_00081"/>
<dbReference type="GO" id="GO:0006281">
    <property type="term" value="P:DNA repair"/>
    <property type="evidence" value="ECO:0007669"/>
    <property type="project" value="UniProtKB-UniRule"/>
</dbReference>
<evidence type="ECO:0000256" key="12">
    <source>
        <dbReference type="RuleBase" id="RU004527"/>
    </source>
</evidence>
<dbReference type="Pfam" id="PF21096">
    <property type="entry name" value="RecA_C"/>
    <property type="match status" value="1"/>
</dbReference>
<dbReference type="InterPro" id="IPR020584">
    <property type="entry name" value="DNA_recomb/repair_RecA_CS"/>
</dbReference>
<reference evidence="16 17" key="1">
    <citation type="submission" date="2019-06" db="EMBL/GenBank/DDBJ databases">
        <title>Genomic Encyclopedia of Type Strains, Phase IV (KMG-V): Genome sequencing to study the core and pangenomes of soil and plant-associated prokaryotes.</title>
        <authorList>
            <person name="Whitman W."/>
        </authorList>
    </citation>
    <scope>NUCLEOTIDE SEQUENCE [LARGE SCALE GENOMIC DNA]</scope>
    <source>
        <strain evidence="16 17">BR 510</strain>
    </source>
</reference>
<dbReference type="FunFam" id="3.40.50.300:FF:000087">
    <property type="entry name" value="Recombinase RecA"/>
    <property type="match status" value="1"/>
</dbReference>
<feature type="domain" description="RecA family profile 1" evidence="14">
    <location>
        <begin position="47"/>
        <end position="206"/>
    </location>
</feature>
<dbReference type="InterPro" id="IPR049428">
    <property type="entry name" value="RecA-like_N"/>
</dbReference>
<keyword evidence="6 10" id="KW-0238">DNA-binding</keyword>
<evidence type="ECO:0000256" key="10">
    <source>
        <dbReference type="HAMAP-Rule" id="MF_00268"/>
    </source>
</evidence>
<keyword evidence="17" id="KW-1185">Reference proteome</keyword>
<dbReference type="GO" id="GO:0003684">
    <property type="term" value="F:damaged DNA binding"/>
    <property type="evidence" value="ECO:0007669"/>
    <property type="project" value="UniProtKB-UniRule"/>
</dbReference>
<dbReference type="GO" id="GO:0009432">
    <property type="term" value="P:SOS response"/>
    <property type="evidence" value="ECO:0007669"/>
    <property type="project" value="UniProtKB-UniRule"/>
</dbReference>
<keyword evidence="7 10" id="KW-0233">DNA recombination</keyword>
<dbReference type="PANTHER" id="PTHR45900:SF1">
    <property type="entry name" value="MITOCHONDRIAL DNA REPAIR PROTEIN RECA HOMOLOG-RELATED"/>
    <property type="match status" value="1"/>
</dbReference>
<evidence type="ECO:0000256" key="6">
    <source>
        <dbReference type="ARBA" id="ARBA00023125"/>
    </source>
</evidence>
<evidence type="ECO:0000256" key="1">
    <source>
        <dbReference type="ARBA" id="ARBA00009391"/>
    </source>
</evidence>
<keyword evidence="4 10" id="KW-0227">DNA damage</keyword>
<dbReference type="SUPFAM" id="SSF52540">
    <property type="entry name" value="P-loop containing nucleoside triphosphate hydrolases"/>
    <property type="match status" value="1"/>
</dbReference>
<dbReference type="PROSITE" id="PS00321">
    <property type="entry name" value="RECA_1"/>
    <property type="match status" value="1"/>
</dbReference>
<protein>
    <recommendedName>
        <fullName evidence="2 10">Protein RecA</fullName>
    </recommendedName>
    <alternativeName>
        <fullName evidence="10 11">Recombinase A</fullName>
    </alternativeName>
</protein>
<feature type="region of interest" description="Disordered" evidence="13">
    <location>
        <begin position="341"/>
        <end position="362"/>
    </location>
</feature>
<dbReference type="RefSeq" id="WP_063682409.1">
    <property type="nucleotide sequence ID" value="NZ_LVEM01000001.1"/>
</dbReference>
<dbReference type="NCBIfam" id="TIGR02012">
    <property type="entry name" value="tigrfam_recA"/>
    <property type="match status" value="1"/>
</dbReference>
<evidence type="ECO:0000259" key="15">
    <source>
        <dbReference type="PROSITE" id="PS50163"/>
    </source>
</evidence>
<keyword evidence="9 10" id="KW-0742">SOS response</keyword>
<dbReference type="InterPro" id="IPR003593">
    <property type="entry name" value="AAA+_ATPase"/>
</dbReference>
<comment type="function">
    <text evidence="10">Can catalyze the hydrolysis of ATP in the presence of single-stranded DNA, the ATP-dependent uptake of single-stranded DNA by duplex DNA, and the ATP-dependent hybridization of homologous single-stranded DNAs. It interacts with LexA causing its activation and leading to its autocatalytic cleavage.</text>
</comment>
<evidence type="ECO:0000256" key="11">
    <source>
        <dbReference type="RuleBase" id="RU000526"/>
    </source>
</evidence>
<dbReference type="PANTHER" id="PTHR45900">
    <property type="entry name" value="RECA"/>
    <property type="match status" value="1"/>
</dbReference>
<keyword evidence="3 10" id="KW-0547">Nucleotide-binding</keyword>
<dbReference type="GO" id="GO:0005524">
    <property type="term" value="F:ATP binding"/>
    <property type="evidence" value="ECO:0007669"/>
    <property type="project" value="UniProtKB-UniRule"/>
</dbReference>
<dbReference type="InterPro" id="IPR049261">
    <property type="entry name" value="RecA-like_C"/>
</dbReference>
<dbReference type="InterPro" id="IPR023400">
    <property type="entry name" value="RecA_C_sf"/>
</dbReference>
<evidence type="ECO:0000256" key="3">
    <source>
        <dbReference type="ARBA" id="ARBA00022741"/>
    </source>
</evidence>
<dbReference type="InterPro" id="IPR013765">
    <property type="entry name" value="DNA_recomb/repair_RecA"/>
</dbReference>
<feature type="domain" description="RecA family profile 2" evidence="15">
    <location>
        <begin position="211"/>
        <end position="284"/>
    </location>
</feature>
<dbReference type="PROSITE" id="PS50163">
    <property type="entry name" value="RECA_3"/>
    <property type="match status" value="1"/>
</dbReference>
<dbReference type="AlphaFoldDB" id="A0A560DXI6"/>
<dbReference type="GO" id="GO:0005829">
    <property type="term" value="C:cytosol"/>
    <property type="evidence" value="ECO:0007669"/>
    <property type="project" value="TreeGrafter"/>
</dbReference>
<dbReference type="Proteomes" id="UP000319949">
    <property type="component" value="Unassembled WGS sequence"/>
</dbReference>
<evidence type="ECO:0000256" key="13">
    <source>
        <dbReference type="SAM" id="MobiDB-lite"/>
    </source>
</evidence>
<dbReference type="PRINTS" id="PR00142">
    <property type="entry name" value="RECA"/>
</dbReference>
<dbReference type="OrthoDB" id="9776733at2"/>
<proteinExistence type="inferred from homology"/>
<evidence type="ECO:0000313" key="16">
    <source>
        <dbReference type="EMBL" id="TWB01777.1"/>
    </source>
</evidence>
<dbReference type="InterPro" id="IPR020588">
    <property type="entry name" value="RecA_ATP-bd"/>
</dbReference>
<keyword evidence="5 10" id="KW-0067">ATP-binding</keyword>
<feature type="binding site" evidence="10">
    <location>
        <begin position="77"/>
        <end position="84"/>
    </location>
    <ligand>
        <name>ATP</name>
        <dbReference type="ChEBI" id="CHEBI:30616"/>
    </ligand>
</feature>
<evidence type="ECO:0000256" key="9">
    <source>
        <dbReference type="ARBA" id="ARBA00023236"/>
    </source>
</evidence>
<dbReference type="InterPro" id="IPR020587">
    <property type="entry name" value="RecA_monomer-monomer_interface"/>
</dbReference>
<evidence type="ECO:0000256" key="5">
    <source>
        <dbReference type="ARBA" id="ARBA00022840"/>
    </source>
</evidence>
<evidence type="ECO:0000259" key="14">
    <source>
        <dbReference type="PROSITE" id="PS50162"/>
    </source>
</evidence>